<name>A0A397HS12_9GLOM</name>
<keyword evidence="2" id="KW-0812">Transmembrane</keyword>
<dbReference type="AlphaFoldDB" id="A0A397HS12"/>
<accession>A0A397HS12</accession>
<proteinExistence type="predicted"/>
<protein>
    <submittedName>
        <fullName evidence="3">Uncharacterized protein</fullName>
    </submittedName>
</protein>
<feature type="compositionally biased region" description="Polar residues" evidence="1">
    <location>
        <begin position="1"/>
        <end position="17"/>
    </location>
</feature>
<evidence type="ECO:0000256" key="1">
    <source>
        <dbReference type="SAM" id="MobiDB-lite"/>
    </source>
</evidence>
<feature type="region of interest" description="Disordered" evidence="1">
    <location>
        <begin position="1"/>
        <end position="50"/>
    </location>
</feature>
<evidence type="ECO:0000313" key="3">
    <source>
        <dbReference type="EMBL" id="RHZ64758.1"/>
    </source>
</evidence>
<comment type="caution">
    <text evidence="3">The sequence shown here is derived from an EMBL/GenBank/DDBJ whole genome shotgun (WGS) entry which is preliminary data.</text>
</comment>
<dbReference type="Proteomes" id="UP000266861">
    <property type="component" value="Unassembled WGS sequence"/>
</dbReference>
<evidence type="ECO:0000313" key="4">
    <source>
        <dbReference type="Proteomes" id="UP000266861"/>
    </source>
</evidence>
<organism evidence="3 4">
    <name type="scientific">Diversispora epigaea</name>
    <dbReference type="NCBI Taxonomy" id="1348612"/>
    <lineage>
        <taxon>Eukaryota</taxon>
        <taxon>Fungi</taxon>
        <taxon>Fungi incertae sedis</taxon>
        <taxon>Mucoromycota</taxon>
        <taxon>Glomeromycotina</taxon>
        <taxon>Glomeromycetes</taxon>
        <taxon>Diversisporales</taxon>
        <taxon>Diversisporaceae</taxon>
        <taxon>Diversispora</taxon>
    </lineage>
</organism>
<dbReference type="EMBL" id="PQFF01000292">
    <property type="protein sequence ID" value="RHZ64758.1"/>
    <property type="molecule type" value="Genomic_DNA"/>
</dbReference>
<keyword evidence="2" id="KW-0472">Membrane</keyword>
<feature type="transmembrane region" description="Helical" evidence="2">
    <location>
        <begin position="68"/>
        <end position="87"/>
    </location>
</feature>
<keyword evidence="4" id="KW-1185">Reference proteome</keyword>
<evidence type="ECO:0000256" key="2">
    <source>
        <dbReference type="SAM" id="Phobius"/>
    </source>
</evidence>
<feature type="compositionally biased region" description="Acidic residues" evidence="1">
    <location>
        <begin position="24"/>
        <end position="50"/>
    </location>
</feature>
<gene>
    <name evidence="3" type="ORF">Glove_320g38</name>
</gene>
<sequence length="94" mass="10541">MKPTVNETVNISTTPGNESPDDKSSDDENYDESSNDESSNDESYDNESSEDEEVIYFRAVVIPNVKDVLVLLVLFVVGGGLFHTLYYDDIYDYG</sequence>
<reference evidence="3 4" key="1">
    <citation type="submission" date="2018-08" db="EMBL/GenBank/DDBJ databases">
        <title>Genome and evolution of the arbuscular mycorrhizal fungus Diversispora epigaea (formerly Glomus versiforme) and its bacterial endosymbionts.</title>
        <authorList>
            <person name="Sun X."/>
            <person name="Fei Z."/>
            <person name="Harrison M."/>
        </authorList>
    </citation>
    <scope>NUCLEOTIDE SEQUENCE [LARGE SCALE GENOMIC DNA]</scope>
    <source>
        <strain evidence="3 4">IT104</strain>
    </source>
</reference>
<keyword evidence="2" id="KW-1133">Transmembrane helix</keyword>